<dbReference type="Gene3D" id="3.40.30.10">
    <property type="entry name" value="Glutaredoxin"/>
    <property type="match status" value="1"/>
</dbReference>
<evidence type="ECO:0000313" key="4">
    <source>
        <dbReference type="Proteomes" id="UP001595711"/>
    </source>
</evidence>
<dbReference type="SUPFAM" id="SSF47616">
    <property type="entry name" value="GST C-terminal domain-like"/>
    <property type="match status" value="1"/>
</dbReference>
<dbReference type="CDD" id="cd00299">
    <property type="entry name" value="GST_C_family"/>
    <property type="match status" value="1"/>
</dbReference>
<dbReference type="InterPro" id="IPR040079">
    <property type="entry name" value="Glutathione_S-Trfase"/>
</dbReference>
<reference evidence="4" key="1">
    <citation type="journal article" date="2019" name="Int. J. Syst. Evol. Microbiol.">
        <title>The Global Catalogue of Microorganisms (GCM) 10K type strain sequencing project: providing services to taxonomists for standard genome sequencing and annotation.</title>
        <authorList>
            <consortium name="The Broad Institute Genomics Platform"/>
            <consortium name="The Broad Institute Genome Sequencing Center for Infectious Disease"/>
            <person name="Wu L."/>
            <person name="Ma J."/>
        </authorList>
    </citation>
    <scope>NUCLEOTIDE SEQUENCE [LARGE SCALE GENOMIC DNA]</scope>
    <source>
        <strain evidence="4">KCTC 42182</strain>
    </source>
</reference>
<dbReference type="InterPro" id="IPR004045">
    <property type="entry name" value="Glutathione_S-Trfase_N"/>
</dbReference>
<dbReference type="PANTHER" id="PTHR43968:SF6">
    <property type="entry name" value="GLUTATHIONE S-TRANSFERASE OMEGA"/>
    <property type="match status" value="1"/>
</dbReference>
<dbReference type="Proteomes" id="UP001595711">
    <property type="component" value="Unassembled WGS sequence"/>
</dbReference>
<evidence type="ECO:0000313" key="3">
    <source>
        <dbReference type="EMBL" id="MFC3676910.1"/>
    </source>
</evidence>
<dbReference type="SUPFAM" id="SSF52833">
    <property type="entry name" value="Thioredoxin-like"/>
    <property type="match status" value="1"/>
</dbReference>
<dbReference type="SFLD" id="SFLDG00358">
    <property type="entry name" value="Main_(cytGST)"/>
    <property type="match status" value="1"/>
</dbReference>
<dbReference type="EMBL" id="JBHRYJ010000003">
    <property type="protein sequence ID" value="MFC3676910.1"/>
    <property type="molecule type" value="Genomic_DNA"/>
</dbReference>
<dbReference type="InterPro" id="IPR010987">
    <property type="entry name" value="Glutathione-S-Trfase_C-like"/>
</dbReference>
<dbReference type="PANTHER" id="PTHR43968">
    <property type="match status" value="1"/>
</dbReference>
<protein>
    <submittedName>
        <fullName evidence="3">Glutathione S-transferase family protein</fullName>
    </submittedName>
</protein>
<dbReference type="PROSITE" id="PS50404">
    <property type="entry name" value="GST_NTER"/>
    <property type="match status" value="1"/>
</dbReference>
<dbReference type="InterPro" id="IPR050983">
    <property type="entry name" value="GST_Omega/HSP26"/>
</dbReference>
<sequence length="213" mass="24052">MALTLYYGSGSPFAWRVWLALEYKALSYDLKVLSFDRREHKTADYLTLNPRGEVPVLVDDGFALYESNAIVEYIDERWPEGPALFPGNTAERAIQRRMIREIDNHFVEAVEHLVLPLMKPDLPDAAERSAQGIAELRTEYAHWETALAGDWFGGTAPSAVDLTLYPSAAMLGRIESRKPGTMPADLAGPKMAAWQARMRALPIVEKTWPPHWR</sequence>
<keyword evidence="4" id="KW-1185">Reference proteome</keyword>
<dbReference type="Gene3D" id="1.20.1050.10">
    <property type="match status" value="1"/>
</dbReference>
<evidence type="ECO:0000259" key="1">
    <source>
        <dbReference type="PROSITE" id="PS50404"/>
    </source>
</evidence>
<comment type="caution">
    <text evidence="3">The sequence shown here is derived from an EMBL/GenBank/DDBJ whole genome shotgun (WGS) entry which is preliminary data.</text>
</comment>
<dbReference type="Pfam" id="PF13410">
    <property type="entry name" value="GST_C_2"/>
    <property type="match status" value="1"/>
</dbReference>
<dbReference type="PROSITE" id="PS50405">
    <property type="entry name" value="GST_CTER"/>
    <property type="match status" value="1"/>
</dbReference>
<proteinExistence type="predicted"/>
<accession>A0ABV7VHB3</accession>
<feature type="domain" description="GST N-terminal" evidence="1">
    <location>
        <begin position="1"/>
        <end position="82"/>
    </location>
</feature>
<feature type="domain" description="GST C-terminal" evidence="2">
    <location>
        <begin position="88"/>
        <end position="213"/>
    </location>
</feature>
<evidence type="ECO:0000259" key="2">
    <source>
        <dbReference type="PROSITE" id="PS50405"/>
    </source>
</evidence>
<dbReference type="SFLD" id="SFLDS00019">
    <property type="entry name" value="Glutathione_Transferase_(cytos"/>
    <property type="match status" value="1"/>
</dbReference>
<gene>
    <name evidence="3" type="ORF">ACFOOQ_15235</name>
</gene>
<name>A0ABV7VHB3_9PROT</name>
<dbReference type="CDD" id="cd00570">
    <property type="entry name" value="GST_N_family"/>
    <property type="match status" value="1"/>
</dbReference>
<dbReference type="InterPro" id="IPR036282">
    <property type="entry name" value="Glutathione-S-Trfase_C_sf"/>
</dbReference>
<organism evidence="3 4">
    <name type="scientific">Ferrovibrio xuzhouensis</name>
    <dbReference type="NCBI Taxonomy" id="1576914"/>
    <lineage>
        <taxon>Bacteria</taxon>
        <taxon>Pseudomonadati</taxon>
        <taxon>Pseudomonadota</taxon>
        <taxon>Alphaproteobacteria</taxon>
        <taxon>Rhodospirillales</taxon>
        <taxon>Rhodospirillaceae</taxon>
        <taxon>Ferrovibrio</taxon>
    </lineage>
</organism>
<dbReference type="RefSeq" id="WP_379728186.1">
    <property type="nucleotide sequence ID" value="NZ_JBHRYJ010000003.1"/>
</dbReference>
<dbReference type="InterPro" id="IPR036249">
    <property type="entry name" value="Thioredoxin-like_sf"/>
</dbReference>
<dbReference type="Pfam" id="PF13409">
    <property type="entry name" value="GST_N_2"/>
    <property type="match status" value="1"/>
</dbReference>